<dbReference type="PIRSF" id="PIRSF005496">
    <property type="entry name" value="ATP_hel_hrpB"/>
    <property type="match status" value="1"/>
</dbReference>
<dbReference type="PANTHER" id="PTHR43519">
    <property type="entry name" value="ATP-DEPENDENT RNA HELICASE HRPB"/>
    <property type="match status" value="1"/>
</dbReference>
<dbReference type="RefSeq" id="WP_055439662.1">
    <property type="nucleotide sequence ID" value="NZ_CYHB01000007.1"/>
</dbReference>
<dbReference type="Pfam" id="PF08482">
    <property type="entry name" value="HrpB_C"/>
    <property type="match status" value="1"/>
</dbReference>
<evidence type="ECO:0000313" key="8">
    <source>
        <dbReference type="EMBL" id="CUA87990.1"/>
    </source>
</evidence>
<dbReference type="InterPro" id="IPR011545">
    <property type="entry name" value="DEAD/DEAH_box_helicase_dom"/>
</dbReference>
<dbReference type="InterPro" id="IPR001650">
    <property type="entry name" value="Helicase_C-like"/>
</dbReference>
<dbReference type="GO" id="GO:0004386">
    <property type="term" value="F:helicase activity"/>
    <property type="evidence" value="ECO:0007669"/>
    <property type="project" value="UniProtKB-KW"/>
</dbReference>
<name>A0A0K6HB46_9GAMM</name>
<dbReference type="Proteomes" id="UP000182598">
    <property type="component" value="Unassembled WGS sequence"/>
</dbReference>
<feature type="compositionally biased region" description="Basic and acidic residues" evidence="5">
    <location>
        <begin position="788"/>
        <end position="800"/>
    </location>
</feature>
<dbReference type="SUPFAM" id="SSF52540">
    <property type="entry name" value="P-loop containing nucleoside triphosphate hydrolases"/>
    <property type="match status" value="1"/>
</dbReference>
<accession>A0A0K6HB46</accession>
<dbReference type="PROSITE" id="PS51194">
    <property type="entry name" value="HELICASE_CTER"/>
    <property type="match status" value="1"/>
</dbReference>
<dbReference type="GO" id="GO:0005524">
    <property type="term" value="F:ATP binding"/>
    <property type="evidence" value="ECO:0007669"/>
    <property type="project" value="UniProtKB-KW"/>
</dbReference>
<dbReference type="OrthoDB" id="9805617at2"/>
<evidence type="ECO:0000256" key="4">
    <source>
        <dbReference type="ARBA" id="ARBA00022840"/>
    </source>
</evidence>
<evidence type="ECO:0000259" key="7">
    <source>
        <dbReference type="PROSITE" id="PS51194"/>
    </source>
</evidence>
<dbReference type="PROSITE" id="PS51192">
    <property type="entry name" value="HELICASE_ATP_BIND_1"/>
    <property type="match status" value="1"/>
</dbReference>
<evidence type="ECO:0000259" key="6">
    <source>
        <dbReference type="PROSITE" id="PS51192"/>
    </source>
</evidence>
<keyword evidence="2" id="KW-0378">Hydrolase</keyword>
<dbReference type="PANTHER" id="PTHR43519:SF1">
    <property type="entry name" value="ATP-DEPENDENT RNA HELICASE HRPB"/>
    <property type="match status" value="1"/>
</dbReference>
<keyword evidence="1" id="KW-0547">Nucleotide-binding</keyword>
<dbReference type="InterPro" id="IPR049614">
    <property type="entry name" value="HrpB_DEXH"/>
</dbReference>
<keyword evidence="4" id="KW-0067">ATP-binding</keyword>
<dbReference type="InterPro" id="IPR014001">
    <property type="entry name" value="Helicase_ATP-bd"/>
</dbReference>
<dbReference type="AlphaFoldDB" id="A0A0K6HB46"/>
<dbReference type="InterPro" id="IPR013689">
    <property type="entry name" value="RNA_helicase_ATP-dep_HrpB_C"/>
</dbReference>
<dbReference type="EMBL" id="CYHB01000007">
    <property type="protein sequence ID" value="CUA87990.1"/>
    <property type="molecule type" value="Genomic_DNA"/>
</dbReference>
<dbReference type="Gene3D" id="3.40.50.300">
    <property type="entry name" value="P-loop containing nucleotide triphosphate hydrolases"/>
    <property type="match status" value="2"/>
</dbReference>
<protein>
    <submittedName>
        <fullName evidence="8">ATP-dependent helicase HrpB</fullName>
    </submittedName>
</protein>
<keyword evidence="9" id="KW-1185">Reference proteome</keyword>
<dbReference type="InterPro" id="IPR010225">
    <property type="entry name" value="HrpB"/>
</dbReference>
<feature type="region of interest" description="Disordered" evidence="5">
    <location>
        <begin position="788"/>
        <end position="813"/>
    </location>
</feature>
<evidence type="ECO:0000256" key="5">
    <source>
        <dbReference type="SAM" id="MobiDB-lite"/>
    </source>
</evidence>
<feature type="domain" description="Helicase ATP-binding" evidence="6">
    <location>
        <begin position="16"/>
        <end position="179"/>
    </location>
</feature>
<dbReference type="Pfam" id="PF00271">
    <property type="entry name" value="Helicase_C"/>
    <property type="match status" value="1"/>
</dbReference>
<dbReference type="CDD" id="cd18791">
    <property type="entry name" value="SF2_C_RHA"/>
    <property type="match status" value="1"/>
</dbReference>
<dbReference type="GO" id="GO:0016787">
    <property type="term" value="F:hydrolase activity"/>
    <property type="evidence" value="ECO:0007669"/>
    <property type="project" value="UniProtKB-KW"/>
</dbReference>
<dbReference type="InterPro" id="IPR027417">
    <property type="entry name" value="P-loop_NTPase"/>
</dbReference>
<organism evidence="8 9">
    <name type="scientific">Pseudidiomarina woesei</name>
    <dbReference type="NCBI Taxonomy" id="1381080"/>
    <lineage>
        <taxon>Bacteria</taxon>
        <taxon>Pseudomonadati</taxon>
        <taxon>Pseudomonadota</taxon>
        <taxon>Gammaproteobacteria</taxon>
        <taxon>Alteromonadales</taxon>
        <taxon>Idiomarinaceae</taxon>
        <taxon>Pseudidiomarina</taxon>
    </lineage>
</organism>
<evidence type="ECO:0000256" key="3">
    <source>
        <dbReference type="ARBA" id="ARBA00022806"/>
    </source>
</evidence>
<sequence>MTTEQVLPVTALIDDVIAWLPQAPVVLEAPPGAGKSTALPLALLQANIYGQRRILLLQPRRLAAISIAHYLAEQLGQKVGEDVGYHIRGTAKFHAKTKLLILTEGMFTQYIQRDPELADVGLVIFDEFHERNLASDLGLAMTLDATSLRSDLGVLIMSATLPAQQIAQWLGHAKVLTSQGRQHPVEVSYHPPSSAQTWLQEMPGVIRQAIQKAEQGVLVFVPGLREINALMAQFTQLDGWQVSALHRNVPQAEQRALFTSDANSNKRLVFATNIAETSVTIPNIDVVVDSGRERQAQFYPQHGITRLVTRRITKASATQRAGRAGRLGPGTCMRVWSQNDDHGLRDYQVPELETADLTGFLLECRKWGAEPQQMMFLTPPQPAHLRAAHALLTKLNICQSNGVLTSQGHVISQYPTEPRLARMLNAVANESAATKATTAWLMAQIEQPAASEHFPQPLARLSPAAKQRFQFWCRQLAVTTATIQPELAPTLLLWAFPDRVAQRRGQSDRYLLSYGGGAIFHREDTRPRWPWLVAVDLMLSETQADAMIGAALPLTEADREHPALHIEQRTEVRWQGPQQRLQAVNVTALGAIRLRETPISNGITTTQRLHALSQYVAEQIATAGLAWFTLNEQAKQWLARYQLYIDCVRPEAWPSLATDELVNTLSEWAHPYWLHIDNLRELQQWNVVEALQGRLSYAQQQSLAQACPTHMVAPSGRSVAIDYCAQQPTIAIKLQEMFGEPVSPTICHGQVILTIDLLSPAGRLLQRTGDLASFWDNAYEHVKKEMRGRYPKHPWPDDPRQAQATHKTKRHLT</sequence>
<feature type="domain" description="Helicase C-terminal" evidence="7">
    <location>
        <begin position="205"/>
        <end position="368"/>
    </location>
</feature>
<keyword evidence="3 8" id="KW-0347">Helicase</keyword>
<dbReference type="SMART" id="SM00490">
    <property type="entry name" value="HELICc"/>
    <property type="match status" value="1"/>
</dbReference>
<evidence type="ECO:0000313" key="9">
    <source>
        <dbReference type="Proteomes" id="UP000182598"/>
    </source>
</evidence>
<evidence type="ECO:0000256" key="2">
    <source>
        <dbReference type="ARBA" id="ARBA00022801"/>
    </source>
</evidence>
<dbReference type="CDD" id="cd17990">
    <property type="entry name" value="DEXHc_HrpB"/>
    <property type="match status" value="1"/>
</dbReference>
<dbReference type="Gene3D" id="1.20.120.1080">
    <property type="match status" value="1"/>
</dbReference>
<dbReference type="GO" id="GO:0003676">
    <property type="term" value="F:nucleic acid binding"/>
    <property type="evidence" value="ECO:0007669"/>
    <property type="project" value="InterPro"/>
</dbReference>
<evidence type="ECO:0000256" key="1">
    <source>
        <dbReference type="ARBA" id="ARBA00022741"/>
    </source>
</evidence>
<proteinExistence type="predicted"/>
<dbReference type="SMART" id="SM00487">
    <property type="entry name" value="DEXDc"/>
    <property type="match status" value="1"/>
</dbReference>
<dbReference type="NCBIfam" id="TIGR01970">
    <property type="entry name" value="DEAH_box_HrpB"/>
    <property type="match status" value="1"/>
</dbReference>
<reference evidence="9" key="1">
    <citation type="submission" date="2015-08" db="EMBL/GenBank/DDBJ databases">
        <authorList>
            <person name="Varghese N."/>
        </authorList>
    </citation>
    <scope>NUCLEOTIDE SEQUENCE [LARGE SCALE GENOMIC DNA]</scope>
    <source>
        <strain evidence="9">DSM 27808</strain>
    </source>
</reference>
<gene>
    <name evidence="8" type="ORF">Ga0061064_2020</name>
</gene>
<dbReference type="Pfam" id="PF00270">
    <property type="entry name" value="DEAD"/>
    <property type="match status" value="1"/>
</dbReference>